<keyword evidence="2 8" id="KW-0813">Transport</keyword>
<dbReference type="Pfam" id="PF00593">
    <property type="entry name" value="TonB_dep_Rec_b-barrel"/>
    <property type="match status" value="1"/>
</dbReference>
<protein>
    <submittedName>
        <fullName evidence="12">TonB-dependent receptor</fullName>
    </submittedName>
</protein>
<dbReference type="PANTHER" id="PTHR47234">
    <property type="match status" value="1"/>
</dbReference>
<dbReference type="InterPro" id="IPR037066">
    <property type="entry name" value="Plug_dom_sf"/>
</dbReference>
<dbReference type="SUPFAM" id="SSF56935">
    <property type="entry name" value="Porins"/>
    <property type="match status" value="1"/>
</dbReference>
<keyword evidence="12" id="KW-0675">Receptor</keyword>
<gene>
    <name evidence="12" type="ORF">GCM10011494_01990</name>
</gene>
<dbReference type="InterPro" id="IPR039426">
    <property type="entry name" value="TonB-dep_rcpt-like"/>
</dbReference>
<dbReference type="RefSeq" id="WP_188767316.1">
    <property type="nucleotide sequence ID" value="NZ_BMHK01000001.1"/>
</dbReference>
<comment type="caution">
    <text evidence="12">The sequence shown here is derived from an EMBL/GenBank/DDBJ whole genome shotgun (WGS) entry which is preliminary data.</text>
</comment>
<keyword evidence="13" id="KW-1185">Reference proteome</keyword>
<evidence type="ECO:0000256" key="3">
    <source>
        <dbReference type="ARBA" id="ARBA00022452"/>
    </source>
</evidence>
<evidence type="ECO:0000313" key="13">
    <source>
        <dbReference type="Proteomes" id="UP000608154"/>
    </source>
</evidence>
<evidence type="ECO:0000256" key="2">
    <source>
        <dbReference type="ARBA" id="ARBA00022448"/>
    </source>
</evidence>
<dbReference type="Pfam" id="PF07715">
    <property type="entry name" value="Plug"/>
    <property type="match status" value="1"/>
</dbReference>
<evidence type="ECO:0000256" key="9">
    <source>
        <dbReference type="RuleBase" id="RU003357"/>
    </source>
</evidence>
<reference evidence="12" key="2">
    <citation type="submission" date="2020-09" db="EMBL/GenBank/DDBJ databases">
        <authorList>
            <person name="Sun Q."/>
            <person name="Zhou Y."/>
        </authorList>
    </citation>
    <scope>NUCLEOTIDE SEQUENCE</scope>
    <source>
        <strain evidence="12">CGMCC 1.15095</strain>
    </source>
</reference>
<keyword evidence="6 8" id="KW-0472">Membrane</keyword>
<evidence type="ECO:0000256" key="7">
    <source>
        <dbReference type="ARBA" id="ARBA00023237"/>
    </source>
</evidence>
<feature type="domain" description="TonB-dependent receptor plug" evidence="11">
    <location>
        <begin position="63"/>
        <end position="176"/>
    </location>
</feature>
<organism evidence="12 13">
    <name type="scientific">Novosphingobium endophyticum</name>
    <dbReference type="NCBI Taxonomy" id="1955250"/>
    <lineage>
        <taxon>Bacteria</taxon>
        <taxon>Pseudomonadati</taxon>
        <taxon>Pseudomonadota</taxon>
        <taxon>Alphaproteobacteria</taxon>
        <taxon>Sphingomonadales</taxon>
        <taxon>Sphingomonadaceae</taxon>
        <taxon>Novosphingobium</taxon>
    </lineage>
</organism>
<dbReference type="InterPro" id="IPR036942">
    <property type="entry name" value="Beta-barrel_TonB_sf"/>
</dbReference>
<evidence type="ECO:0000256" key="5">
    <source>
        <dbReference type="ARBA" id="ARBA00023077"/>
    </source>
</evidence>
<keyword evidence="3 8" id="KW-1134">Transmembrane beta strand</keyword>
<comment type="subcellular location">
    <subcellularLocation>
        <location evidence="1 8">Cell outer membrane</location>
        <topology evidence="1 8">Multi-pass membrane protein</topology>
    </subcellularLocation>
</comment>
<dbReference type="PANTHER" id="PTHR47234:SF1">
    <property type="entry name" value="TONB-DEPENDENT RECEPTOR"/>
    <property type="match status" value="1"/>
</dbReference>
<keyword evidence="4 8" id="KW-0812">Transmembrane</keyword>
<dbReference type="GO" id="GO:0009279">
    <property type="term" value="C:cell outer membrane"/>
    <property type="evidence" value="ECO:0007669"/>
    <property type="project" value="UniProtKB-SubCell"/>
</dbReference>
<evidence type="ECO:0000256" key="6">
    <source>
        <dbReference type="ARBA" id="ARBA00023136"/>
    </source>
</evidence>
<dbReference type="InterPro" id="IPR000531">
    <property type="entry name" value="Beta-barrel_TonB"/>
</dbReference>
<reference evidence="12" key="1">
    <citation type="journal article" date="2014" name="Int. J. Syst. Evol. Microbiol.">
        <title>Complete genome sequence of Corynebacterium casei LMG S-19264T (=DSM 44701T), isolated from a smear-ripened cheese.</title>
        <authorList>
            <consortium name="US DOE Joint Genome Institute (JGI-PGF)"/>
            <person name="Walter F."/>
            <person name="Albersmeier A."/>
            <person name="Kalinowski J."/>
            <person name="Ruckert C."/>
        </authorList>
    </citation>
    <scope>NUCLEOTIDE SEQUENCE</scope>
    <source>
        <strain evidence="12">CGMCC 1.15095</strain>
    </source>
</reference>
<proteinExistence type="inferred from homology"/>
<dbReference type="InterPro" id="IPR012910">
    <property type="entry name" value="Plug_dom"/>
</dbReference>
<name>A0A916TPG1_9SPHN</name>
<keyword evidence="5 9" id="KW-0798">TonB box</keyword>
<feature type="domain" description="TonB-dependent receptor-like beta-barrel" evidence="10">
    <location>
        <begin position="371"/>
        <end position="869"/>
    </location>
</feature>
<dbReference type="AlphaFoldDB" id="A0A916TPG1"/>
<evidence type="ECO:0000256" key="8">
    <source>
        <dbReference type="PROSITE-ProRule" id="PRU01360"/>
    </source>
</evidence>
<sequence>MFTSSIGLGLRISAISSVAVAALVPGLVLAQESADEQQDDMEIVVTGTLIRGQAPVGSNLIDLGEQRIEETASSSANELLASVPQVTNYFNSVPAADLAIAVNQIQITRPNIRNISPNAAASSGTLILVDGHRIATAGTSQASVDPDVIPLGAIQRVDVVTEGGSAIYGADAVAGVINFVTKRRFDGVEVDGQYGFADDYWQTAVNATVGKDWGSGSAYIAYSFSKSDELFGRDRDFIRRLDYSSMPYVPLGRECELPNLTVNYTIFGFNVLSLAAGAPNFVPGSVNACDTTDDSAIIPEVERHGGLVSLSQDLDDTTSVDIRAFYSRRDTLATSPLTGQARLPATFPVPAGFPPAIPIGGGAFATPTASGAFSFTPALGDDAGRSITKIEEWGVNAEFRKELTSTWELRGLFNYSRSNSEFSLIAPNTTRLNAAGQAGTIDPFNIAGSDPAVIADIVDNERAGQAIDDLTNLRLIAEGSVVSLPGGDVRMAAGVEYMYDAFKLRTGNDIRIGTLSSTPYDTYNRNVYSAFGELLIPIFGPGNAMGGFNALEISLAARYDNYEDFGSTFNPKIGATWKPIDWLSFRGNWGTSFTAPTPLDQLRSAGNTISAFPFVAFTRPGDTTAPGSFTVALAGSQPDLQPQEAETWSVGFDAEPPFIPGLNLKLSYYNVKFEDILSTPTPGVGIFTNFPDNIQTDVGGISPDDLRAFGMLAPGGSAVVEALIQNGNLVYELVDFRTGNFGVLKVDGLDFGVNYRTATGFGGVDFSVAGNYQLNRKSQVSAESPVVDDLEFDTPKLNLRASAGVDVGSLRAQATVNHTAGYDIEPLQTDPVQDHVGSFTTLDLFFKYEVPASGALLRDVAFTLNVKNVLDEEPPVFFGTGPNENGYANGFTFGRMFVIGVSKKF</sequence>
<keyword evidence="7 8" id="KW-0998">Cell outer membrane</keyword>
<dbReference type="Proteomes" id="UP000608154">
    <property type="component" value="Unassembled WGS sequence"/>
</dbReference>
<dbReference type="Gene3D" id="2.40.170.20">
    <property type="entry name" value="TonB-dependent receptor, beta-barrel domain"/>
    <property type="match status" value="1"/>
</dbReference>
<evidence type="ECO:0000256" key="4">
    <source>
        <dbReference type="ARBA" id="ARBA00022692"/>
    </source>
</evidence>
<evidence type="ECO:0000313" key="12">
    <source>
        <dbReference type="EMBL" id="GGB87248.1"/>
    </source>
</evidence>
<comment type="similarity">
    <text evidence="8 9">Belongs to the TonB-dependent receptor family.</text>
</comment>
<dbReference type="PROSITE" id="PS52016">
    <property type="entry name" value="TONB_DEPENDENT_REC_3"/>
    <property type="match status" value="1"/>
</dbReference>
<evidence type="ECO:0000259" key="10">
    <source>
        <dbReference type="Pfam" id="PF00593"/>
    </source>
</evidence>
<dbReference type="EMBL" id="BMHK01000001">
    <property type="protein sequence ID" value="GGB87248.1"/>
    <property type="molecule type" value="Genomic_DNA"/>
</dbReference>
<evidence type="ECO:0000256" key="1">
    <source>
        <dbReference type="ARBA" id="ARBA00004571"/>
    </source>
</evidence>
<accession>A0A916TPG1</accession>
<evidence type="ECO:0000259" key="11">
    <source>
        <dbReference type="Pfam" id="PF07715"/>
    </source>
</evidence>
<dbReference type="Gene3D" id="2.170.130.10">
    <property type="entry name" value="TonB-dependent receptor, plug domain"/>
    <property type="match status" value="1"/>
</dbReference>